<feature type="transmembrane region" description="Helical" evidence="7">
    <location>
        <begin position="112"/>
        <end position="139"/>
    </location>
</feature>
<proteinExistence type="inferred from homology"/>
<keyword evidence="5 7" id="KW-0472">Membrane</keyword>
<organism evidence="8 9">
    <name type="scientific">Acanthaster planci</name>
    <name type="common">Crown-of-thorns starfish</name>
    <dbReference type="NCBI Taxonomy" id="133434"/>
    <lineage>
        <taxon>Eukaryota</taxon>
        <taxon>Metazoa</taxon>
        <taxon>Echinodermata</taxon>
        <taxon>Eleutherozoa</taxon>
        <taxon>Asterozoa</taxon>
        <taxon>Asteroidea</taxon>
        <taxon>Valvatacea</taxon>
        <taxon>Valvatida</taxon>
        <taxon>Acanthasteridae</taxon>
        <taxon>Acanthaster</taxon>
    </lineage>
</organism>
<name>A0A8B7XTU7_ACAPL</name>
<dbReference type="InterPro" id="IPR030417">
    <property type="entry name" value="MS4A"/>
</dbReference>
<evidence type="ECO:0000256" key="1">
    <source>
        <dbReference type="ARBA" id="ARBA00004141"/>
    </source>
</evidence>
<dbReference type="InterPro" id="IPR007237">
    <property type="entry name" value="CD20-like"/>
</dbReference>
<feature type="region of interest" description="Disordered" evidence="6">
    <location>
        <begin position="233"/>
        <end position="285"/>
    </location>
</feature>
<keyword evidence="4 7" id="KW-1133">Transmembrane helix</keyword>
<comment type="similarity">
    <text evidence="2">Belongs to the MS4A family.</text>
</comment>
<dbReference type="KEGG" id="aplc:110975336"/>
<dbReference type="GeneID" id="110975336"/>
<feature type="transmembrane region" description="Helical" evidence="7">
    <location>
        <begin position="86"/>
        <end position="105"/>
    </location>
</feature>
<evidence type="ECO:0000256" key="2">
    <source>
        <dbReference type="ARBA" id="ARBA00009565"/>
    </source>
</evidence>
<protein>
    <submittedName>
        <fullName evidence="9">Uncharacterized protein LOC110975336</fullName>
    </submittedName>
</protein>
<dbReference type="RefSeq" id="XP_022083430.1">
    <property type="nucleotide sequence ID" value="XM_022227738.1"/>
</dbReference>
<evidence type="ECO:0000256" key="7">
    <source>
        <dbReference type="SAM" id="Phobius"/>
    </source>
</evidence>
<dbReference type="PANTHER" id="PTHR23320">
    <property type="entry name" value="MEMBRANE-SPANNING 4-DOMAINS SUBFAMILY A MS4A -RELATED"/>
    <property type="match status" value="1"/>
</dbReference>
<evidence type="ECO:0000256" key="3">
    <source>
        <dbReference type="ARBA" id="ARBA00022692"/>
    </source>
</evidence>
<evidence type="ECO:0000313" key="9">
    <source>
        <dbReference type="RefSeq" id="XP_022083430.1"/>
    </source>
</evidence>
<keyword evidence="8" id="KW-1185">Reference proteome</keyword>
<dbReference type="OMA" id="TVVHHYV"/>
<dbReference type="Pfam" id="PF04103">
    <property type="entry name" value="CD20"/>
    <property type="match status" value="1"/>
</dbReference>
<reference evidence="9" key="1">
    <citation type="submission" date="2025-08" db="UniProtKB">
        <authorList>
            <consortium name="RefSeq"/>
        </authorList>
    </citation>
    <scope>IDENTIFICATION</scope>
</reference>
<evidence type="ECO:0000256" key="5">
    <source>
        <dbReference type="ARBA" id="ARBA00023136"/>
    </source>
</evidence>
<dbReference type="OrthoDB" id="10071849at2759"/>
<dbReference type="Proteomes" id="UP000694845">
    <property type="component" value="Unplaced"/>
</dbReference>
<feature type="transmembrane region" description="Helical" evidence="7">
    <location>
        <begin position="56"/>
        <end position="74"/>
    </location>
</feature>
<dbReference type="PANTHER" id="PTHR23320:SF165">
    <property type="entry name" value="MARVEL DOMAIN-CONTAINING PROTEIN"/>
    <property type="match status" value="1"/>
</dbReference>
<evidence type="ECO:0000313" key="8">
    <source>
        <dbReference type="Proteomes" id="UP000694845"/>
    </source>
</evidence>
<sequence length="285" mass="29997">MTTLHTVGMAQPSQATVVNQQPPQQTITYQTVQAQPKPADTVVSTYNVATARQTGYVQLVCGVLTVGLGIAAIVMECNYAWVASPIWSGMAFFIVAGILGIASAANQNNCVIIAHLVMSILASLVAFQLMCIMIVAGLAEVNAFCNREYNIFGFYDQECWSNGGCIAVDSIGGLVALIELIVAIVASAICCRSGCGSGTVATQQTVVHHYVPNSGNVTIMTNPQPYGQGMAPQQGYIQPPSQPGAPPQAYNNQGFHMAPQTSGTAPAMHAPPPYSCEDKMPIPQS</sequence>
<keyword evidence="3 7" id="KW-0812">Transmembrane</keyword>
<gene>
    <name evidence="9" type="primary">LOC110975336</name>
</gene>
<comment type="subcellular location">
    <subcellularLocation>
        <location evidence="1">Membrane</location>
        <topology evidence="1">Multi-pass membrane protein</topology>
    </subcellularLocation>
</comment>
<dbReference type="GO" id="GO:0016020">
    <property type="term" value="C:membrane"/>
    <property type="evidence" value="ECO:0007669"/>
    <property type="project" value="UniProtKB-SubCell"/>
</dbReference>
<dbReference type="AlphaFoldDB" id="A0A8B7XTU7"/>
<accession>A0A8B7XTU7</accession>
<evidence type="ECO:0000256" key="6">
    <source>
        <dbReference type="SAM" id="MobiDB-lite"/>
    </source>
</evidence>
<feature type="compositionally biased region" description="Polar residues" evidence="6">
    <location>
        <begin position="250"/>
        <end position="264"/>
    </location>
</feature>
<evidence type="ECO:0000256" key="4">
    <source>
        <dbReference type="ARBA" id="ARBA00022989"/>
    </source>
</evidence>
<feature type="compositionally biased region" description="Basic and acidic residues" evidence="6">
    <location>
        <begin position="276"/>
        <end position="285"/>
    </location>
</feature>